<keyword evidence="2" id="KW-1185">Reference proteome</keyword>
<reference evidence="1" key="1">
    <citation type="submission" date="2021-01" db="EMBL/GenBank/DDBJ databases">
        <authorList>
            <consortium name="Genoscope - CEA"/>
            <person name="William W."/>
        </authorList>
    </citation>
    <scope>NUCLEOTIDE SEQUENCE</scope>
</reference>
<comment type="caution">
    <text evidence="1">The sequence shown here is derived from an EMBL/GenBank/DDBJ whole genome shotgun (WGS) entry which is preliminary data.</text>
</comment>
<protein>
    <submittedName>
        <fullName evidence="1">Uncharacterized protein</fullName>
    </submittedName>
</protein>
<gene>
    <name evidence="1" type="ORF">PSON_ATCC_30995.1.T0230240</name>
</gene>
<sequence>MKCVEEISNLNGVKITQFKGKININNSYYNNLASIINPEILFSLTKLPEIQAGNKFIKRSFLKSAQFLKENLDELKDININILCAIQRGLEIDSKMMAVEMKQQRFAVEYLISL</sequence>
<dbReference type="OrthoDB" id="296240at2759"/>
<evidence type="ECO:0000313" key="1">
    <source>
        <dbReference type="EMBL" id="CAD8067837.1"/>
    </source>
</evidence>
<accession>A0A8S1LIX6</accession>
<name>A0A8S1LIX6_9CILI</name>
<organism evidence="1 2">
    <name type="scientific">Paramecium sonneborni</name>
    <dbReference type="NCBI Taxonomy" id="65129"/>
    <lineage>
        <taxon>Eukaryota</taxon>
        <taxon>Sar</taxon>
        <taxon>Alveolata</taxon>
        <taxon>Ciliophora</taxon>
        <taxon>Intramacronucleata</taxon>
        <taxon>Oligohymenophorea</taxon>
        <taxon>Peniculida</taxon>
        <taxon>Parameciidae</taxon>
        <taxon>Paramecium</taxon>
    </lineage>
</organism>
<evidence type="ECO:0000313" key="2">
    <source>
        <dbReference type="Proteomes" id="UP000692954"/>
    </source>
</evidence>
<dbReference type="EMBL" id="CAJJDN010000023">
    <property type="protein sequence ID" value="CAD8067837.1"/>
    <property type="molecule type" value="Genomic_DNA"/>
</dbReference>
<proteinExistence type="predicted"/>
<dbReference type="Proteomes" id="UP000692954">
    <property type="component" value="Unassembled WGS sequence"/>
</dbReference>
<dbReference type="AlphaFoldDB" id="A0A8S1LIX6"/>